<keyword evidence="2" id="KW-0812">Transmembrane</keyword>
<evidence type="ECO:0000256" key="2">
    <source>
        <dbReference type="SAM" id="Phobius"/>
    </source>
</evidence>
<proteinExistence type="predicted"/>
<comment type="caution">
    <text evidence="3">The sequence shown here is derived from an EMBL/GenBank/DDBJ whole genome shotgun (WGS) entry which is preliminary data.</text>
</comment>
<accession>A0AAD6C3Y3</accession>
<dbReference type="RefSeq" id="XP_056765089.1">
    <property type="nucleotide sequence ID" value="XM_056909385.1"/>
</dbReference>
<dbReference type="AlphaFoldDB" id="A0AAD6C3Y3"/>
<dbReference type="EMBL" id="JAPVEA010000006">
    <property type="protein sequence ID" value="KAJ5449554.1"/>
    <property type="molecule type" value="Genomic_DNA"/>
</dbReference>
<reference evidence="3" key="2">
    <citation type="journal article" date="2023" name="IMA Fungus">
        <title>Comparative genomic study of the Penicillium genus elucidates a diverse pangenome and 15 lateral gene transfer events.</title>
        <authorList>
            <person name="Petersen C."/>
            <person name="Sorensen T."/>
            <person name="Nielsen M.R."/>
            <person name="Sondergaard T.E."/>
            <person name="Sorensen J.L."/>
            <person name="Fitzpatrick D.A."/>
            <person name="Frisvad J.C."/>
            <person name="Nielsen K.L."/>
        </authorList>
    </citation>
    <scope>NUCLEOTIDE SEQUENCE</scope>
    <source>
        <strain evidence="3">IBT 16125</strain>
    </source>
</reference>
<organism evidence="3 4">
    <name type="scientific">Penicillium daleae</name>
    <dbReference type="NCBI Taxonomy" id="63821"/>
    <lineage>
        <taxon>Eukaryota</taxon>
        <taxon>Fungi</taxon>
        <taxon>Dikarya</taxon>
        <taxon>Ascomycota</taxon>
        <taxon>Pezizomycotina</taxon>
        <taxon>Eurotiomycetes</taxon>
        <taxon>Eurotiomycetidae</taxon>
        <taxon>Eurotiales</taxon>
        <taxon>Aspergillaceae</taxon>
        <taxon>Penicillium</taxon>
    </lineage>
</organism>
<keyword evidence="2" id="KW-0472">Membrane</keyword>
<name>A0AAD6C3Y3_9EURO</name>
<feature type="compositionally biased region" description="Basic and acidic residues" evidence="1">
    <location>
        <begin position="8"/>
        <end position="27"/>
    </location>
</feature>
<evidence type="ECO:0000313" key="3">
    <source>
        <dbReference type="EMBL" id="KAJ5449554.1"/>
    </source>
</evidence>
<dbReference type="Proteomes" id="UP001213681">
    <property type="component" value="Unassembled WGS sequence"/>
</dbReference>
<evidence type="ECO:0000256" key="1">
    <source>
        <dbReference type="SAM" id="MobiDB-lite"/>
    </source>
</evidence>
<feature type="transmembrane region" description="Helical" evidence="2">
    <location>
        <begin position="671"/>
        <end position="694"/>
    </location>
</feature>
<keyword evidence="2" id="KW-1133">Transmembrane helix</keyword>
<feature type="region of interest" description="Disordered" evidence="1">
    <location>
        <begin position="1"/>
        <end position="59"/>
    </location>
</feature>
<keyword evidence="4" id="KW-1185">Reference proteome</keyword>
<feature type="transmembrane region" description="Helical" evidence="2">
    <location>
        <begin position="67"/>
        <end position="90"/>
    </location>
</feature>
<gene>
    <name evidence="3" type="ORF">N7458_006003</name>
</gene>
<sequence>MPQSLETDLDRAPELEPHMELRRDRLHGASVAPVSSTEREPSSPRQSSDTKDTYQHSSPSVPLKRSIYIVPLVLLYGGAALYAWVIICILKDRPIGGTGYGATAYEEVQNNHTDAMMRSYPNAHSYLAALFTKSESYLRAARVVQSLVSVVTIPLTSAVCSQAAVVYLQRRSEVRRLTLRQSMALADKGWTDIALLTKLFFGGWSRYRSSLLLFALFLNVLGGVISPVQQIFLSYATIKRVIYPIDLPMVTDFTDLFHPPYDPQAEGDSGKISTQLRTILAATSNTEVQPRLWSMDNATLPMNKFPIDTGLSTPFQTTAQNTLANITSIDRPFWAELPSGINTGLQQQQYAPRVNSTVTWMNNSVSNLPDECNFSSDAYYIRYEYHDIFQYSIEICMPGNMSQSPWKNERARQDLHEELYLKMNFSGDYEVDVLPGGLPVTPGIYSKKLTLDTTTGYFELPNYENGQVPGPLLSGNPWETNSSSVGISKREDLSSQYYNPSDSTMNVTYAVNRVYNKGPLLNIVMALFGEGSLADIEHTSLAAYANSNTIYDECIAVVPFISLLTTPDSIDGSLSHFASCLQGSGLVGSLGNYSTINNNMTLHATVAWYFWLFSGEDTAPYSDRVQNAFASAAFLAIDTIMMNPYTGSKSINLSYDMGADLQIPSISRAGVIFISVLLGLHLLFLLALSLYSAWIPRWTEKLDSFAMLRIGASISEKVPLLATQHTDRIKALDDAPGWMGNSSQNDIGELCLGGEQQLTKTKYYRGYDTDQGLAKTTAISGLARRDGYSLAGAGDE</sequence>
<feature type="compositionally biased region" description="Basic and acidic residues" evidence="1">
    <location>
        <begin position="37"/>
        <end position="54"/>
    </location>
</feature>
<evidence type="ECO:0000313" key="4">
    <source>
        <dbReference type="Proteomes" id="UP001213681"/>
    </source>
</evidence>
<dbReference type="GeneID" id="81599628"/>
<protein>
    <submittedName>
        <fullName evidence="3">Uncharacterized protein</fullName>
    </submittedName>
</protein>
<feature type="transmembrane region" description="Helical" evidence="2">
    <location>
        <begin position="211"/>
        <end position="232"/>
    </location>
</feature>
<reference evidence="3" key="1">
    <citation type="submission" date="2022-12" db="EMBL/GenBank/DDBJ databases">
        <authorList>
            <person name="Petersen C."/>
        </authorList>
    </citation>
    <scope>NUCLEOTIDE SEQUENCE</scope>
    <source>
        <strain evidence="3">IBT 16125</strain>
    </source>
</reference>